<dbReference type="SUPFAM" id="SSF56784">
    <property type="entry name" value="HAD-like"/>
    <property type="match status" value="1"/>
</dbReference>
<organism evidence="1 2">
    <name type="scientific">Polymorphobacter multimanifer</name>
    <dbReference type="NCBI Taxonomy" id="1070431"/>
    <lineage>
        <taxon>Bacteria</taxon>
        <taxon>Pseudomonadati</taxon>
        <taxon>Pseudomonadota</taxon>
        <taxon>Alphaproteobacteria</taxon>
        <taxon>Sphingomonadales</taxon>
        <taxon>Sphingosinicellaceae</taxon>
        <taxon>Polymorphobacter</taxon>
    </lineage>
</organism>
<dbReference type="AlphaFoldDB" id="A0A841L6E7"/>
<dbReference type="EMBL" id="JACIIV010000004">
    <property type="protein sequence ID" value="MBB6226533.1"/>
    <property type="molecule type" value="Genomic_DNA"/>
</dbReference>
<dbReference type="Proteomes" id="UP000538147">
    <property type="component" value="Unassembled WGS sequence"/>
</dbReference>
<accession>A0A841L6E7</accession>
<comment type="caution">
    <text evidence="1">The sequence shown here is derived from an EMBL/GenBank/DDBJ whole genome shotgun (WGS) entry which is preliminary data.</text>
</comment>
<protein>
    <recommendedName>
        <fullName evidence="3">HAD family hydrolase</fullName>
    </recommendedName>
</protein>
<keyword evidence="2" id="KW-1185">Reference proteome</keyword>
<evidence type="ECO:0000313" key="2">
    <source>
        <dbReference type="Proteomes" id="UP000538147"/>
    </source>
</evidence>
<name>A0A841L6E7_9SPHN</name>
<gene>
    <name evidence="1" type="ORF">FHS79_000690</name>
</gene>
<sequence length="208" mass="22341">MPRPLIITDCDGVLVEFVRPFTDYLLAEHDLTLSLETFALAGNIRDAAGNVLPVADFPPLLQGFFTTHMPRQRAVAGAADSLAQLAGYCDVVVLTNIADIHADTRTGVLRQLGMPYRVISNQGGKGPAIRALLDEFQPSASVFIDDLPPNHSSAAKLAPDVHRLHMVAEHDLRHLIPAAPDAHARIDDWADALPHIEAQITANVGAAA</sequence>
<evidence type="ECO:0008006" key="3">
    <source>
        <dbReference type="Google" id="ProtNLM"/>
    </source>
</evidence>
<dbReference type="RefSeq" id="WP_184195422.1">
    <property type="nucleotide sequence ID" value="NZ_BMOX01000108.1"/>
</dbReference>
<proteinExistence type="predicted"/>
<evidence type="ECO:0000313" key="1">
    <source>
        <dbReference type="EMBL" id="MBB6226533.1"/>
    </source>
</evidence>
<reference evidence="1 2" key="1">
    <citation type="submission" date="2020-08" db="EMBL/GenBank/DDBJ databases">
        <title>Genomic Encyclopedia of Type Strains, Phase IV (KMG-IV): sequencing the most valuable type-strain genomes for metagenomic binning, comparative biology and taxonomic classification.</title>
        <authorList>
            <person name="Goeker M."/>
        </authorList>
    </citation>
    <scope>NUCLEOTIDE SEQUENCE [LARGE SCALE GENOMIC DNA]</scope>
    <source>
        <strain evidence="1 2">DSM 102189</strain>
    </source>
</reference>
<dbReference type="InterPro" id="IPR036412">
    <property type="entry name" value="HAD-like_sf"/>
</dbReference>